<feature type="compositionally biased region" description="Low complexity" evidence="1">
    <location>
        <begin position="1062"/>
        <end position="1074"/>
    </location>
</feature>
<gene>
    <name evidence="2" type="ORF">Q4I28_004115</name>
</gene>
<dbReference type="Proteomes" id="UP001501274">
    <property type="component" value="Unassembled WGS sequence"/>
</dbReference>
<comment type="caution">
    <text evidence="2">The sequence shown here is derived from an EMBL/GenBank/DDBJ whole genome shotgun (WGS) entry which is preliminary data.</text>
</comment>
<feature type="compositionally biased region" description="Polar residues" evidence="1">
    <location>
        <begin position="1087"/>
        <end position="1097"/>
    </location>
</feature>
<feature type="compositionally biased region" description="Low complexity" evidence="1">
    <location>
        <begin position="285"/>
        <end position="299"/>
    </location>
</feature>
<feature type="region of interest" description="Disordered" evidence="1">
    <location>
        <begin position="1"/>
        <end position="81"/>
    </location>
</feature>
<feature type="region of interest" description="Disordered" evidence="1">
    <location>
        <begin position="1060"/>
        <end position="1097"/>
    </location>
</feature>
<feature type="region of interest" description="Disordered" evidence="1">
    <location>
        <begin position="846"/>
        <end position="870"/>
    </location>
</feature>
<feature type="compositionally biased region" description="Low complexity" evidence="1">
    <location>
        <begin position="1229"/>
        <end position="1241"/>
    </location>
</feature>
<feature type="region of interest" description="Disordered" evidence="1">
    <location>
        <begin position="1019"/>
        <end position="1038"/>
    </location>
</feature>
<organism evidence="2 3">
    <name type="scientific">Leishmania naiffi</name>
    <dbReference type="NCBI Taxonomy" id="5678"/>
    <lineage>
        <taxon>Eukaryota</taxon>
        <taxon>Discoba</taxon>
        <taxon>Euglenozoa</taxon>
        <taxon>Kinetoplastea</taxon>
        <taxon>Metakinetoplastina</taxon>
        <taxon>Trypanosomatida</taxon>
        <taxon>Trypanosomatidae</taxon>
        <taxon>Leishmaniinae</taxon>
        <taxon>Leishmania</taxon>
        <taxon>Leishmania naiffi species complex</taxon>
    </lineage>
</organism>
<evidence type="ECO:0000256" key="1">
    <source>
        <dbReference type="SAM" id="MobiDB-lite"/>
    </source>
</evidence>
<feature type="compositionally biased region" description="Polar residues" evidence="1">
    <location>
        <begin position="358"/>
        <end position="368"/>
    </location>
</feature>
<keyword evidence="3" id="KW-1185">Reference proteome</keyword>
<feature type="region of interest" description="Disordered" evidence="1">
    <location>
        <begin position="95"/>
        <end position="126"/>
    </location>
</feature>
<sequence length="1423" mass="151819">MDCVGACPPHHRRPSPLAHRPPTSVSGGISGVDSGGTNSARRACPAVPAALSANSADPPRSPYAEPQQPQQQPPTTAATSAPLTTAAHASLFSQADRHQDRHHLQGRTDASAEITTPSQQQQQQVQYTKHLSLSTFSGSASNLTILIRSNTTASVTTAATDSSEYSTPLSGISSYKQQSQRARTQRVVEANCLYLNPCSSLRPSLGSRSSSHARENEDDEVTAEDDVASAACVDGAAVAGNDDDHHHHHHQHQHQHQHRRHCDPLLQQHGIRCSASSSKRPRPLPQSRLSPRPQPRQQQAGVEDEEEVEEESHSLHSRSAGMHIPDLSAFGEASSTRPATATATAESSSNSRDGISPRRNSNDSSSHPVSHPYPGWGSSRSTNGNGTHARVFDKVEYEEDQEVRRVLHPPPHLWRHEERGDGKYEPQDATAAITIAPGGDAAVKSMCSACLSAPDATPVVPPPKRFATGEGEAVALDDLRCVCGSSTAGALSQMATASVCANEEDTYRHQEQQPLNAFTTLQDDECGRASQQRGSRSRKARVAGASNNCCVRGSSSSSRRSLLTSRRHPNDSITAGIPYDPSCFPPPSQPPNLAAPATAAKEVIPVAALVLGSEAQQISTSQPSCATPPDTQQQQQQQSLQLAGANDSAALAPARSPIKLIETRYAFLALSFMMRMLCKLHKGEPIPSSDFHSHCIPPMTVTMYVQRLVRYCACSGEALLCSFLLLLKYVFHSGHPVTIYNAHRLLITSIVLGIKLRDDVYYSNVYYGRIGGISGREMNKLELLFLEKLEWETQVHEDEYVALLDLLTELGIDAEPTSAQFEAFAAAHPDEAAAYVLDEEDNEVAEASTKLQQQGADSSAGSPMKGTATTAADLPAAEQQRLKVLRGAYRLHQWHTIVVPWLAHLKQSTFDKAKANAVAAAAARKEEGLRWQQYHREDEASALRHLQPSSASSWISPLSVQKRAISGTTTTTTTAAAAAAAAWASEPSYQSSCVLHDGSKVPYRSSSSAVAIGGGGVHSTATTSNGNRGFENPHNNVTKLANDANGGCLGTSAITAAPAAVSQGSRHASSSQSHTHCGSATLDRPASPSSSVQCPTPQQHAISGVASSSYCCYYGANSGHQHSGNGTDEAHTLSQVRYHTATATAVAAMDQSPRAASAHFDITNRAAAALMDATAEPRQHTAQAQHQQLPSVGGTTAQLTSPVSFTTPGSGINVNAQPYYYVSSRMRKQQQQQQQRQAAAASPASGDRSATHPGNALTIDTTTAMTQTTTVSPYDYVASVQRPSSSTLEGGRDARSPNSVFTSPRCVDSMARFSTYAATSTDAVAGHPSQPSGLSSGIETVLSAMKMSGIYGGTSSAYVHNFPTRSVDSCRRPDGGSEQATLTHVPRQSPHSDQQAQVHRRFAFSSQHSLGKKRSKPDSYKDY</sequence>
<evidence type="ECO:0000313" key="3">
    <source>
        <dbReference type="Proteomes" id="UP001501274"/>
    </source>
</evidence>
<feature type="region of interest" description="Disordered" evidence="1">
    <location>
        <begin position="238"/>
        <end position="261"/>
    </location>
</feature>
<feature type="region of interest" description="Disordered" evidence="1">
    <location>
        <begin position="548"/>
        <end position="578"/>
    </location>
</feature>
<feature type="compositionally biased region" description="Low complexity" evidence="1">
    <location>
        <begin position="552"/>
        <end position="564"/>
    </location>
</feature>
<name>A0AAW3BSC7_9TRYP</name>
<evidence type="ECO:0000313" key="2">
    <source>
        <dbReference type="EMBL" id="KAL0524349.1"/>
    </source>
</evidence>
<feature type="compositionally biased region" description="Polar residues" evidence="1">
    <location>
        <begin position="620"/>
        <end position="631"/>
    </location>
</feature>
<dbReference type="InterPro" id="IPR013922">
    <property type="entry name" value="Cyclin_PHO80-like"/>
</dbReference>
<feature type="compositionally biased region" description="Acidic residues" evidence="1">
    <location>
        <begin position="216"/>
        <end position="226"/>
    </location>
</feature>
<dbReference type="GO" id="GO:0019901">
    <property type="term" value="F:protein kinase binding"/>
    <property type="evidence" value="ECO:0007669"/>
    <property type="project" value="InterPro"/>
</dbReference>
<reference evidence="2 3" key="1">
    <citation type="submission" date="2024-02" db="EMBL/GenBank/DDBJ databases">
        <title>FIRST GENOME SEQUENCES OF Leishmania (Viannia) shawi, Leishmania (Viannia) lindenbergi AND Leishmania (Viannia) utingensis.</title>
        <authorList>
            <person name="Resadore F."/>
            <person name="Custodio M.G.F."/>
            <person name="Boite M.C."/>
            <person name="Cupolillo E."/>
            <person name="Ferreira G.E.M."/>
        </authorList>
    </citation>
    <scope>NUCLEOTIDE SEQUENCE [LARGE SCALE GENOMIC DNA]</scope>
    <source>
        <strain evidence="2 3">MDAS/BR/1979/M5533</strain>
    </source>
</reference>
<dbReference type="Gene3D" id="1.10.472.10">
    <property type="entry name" value="Cyclin-like"/>
    <property type="match status" value="1"/>
</dbReference>
<protein>
    <submittedName>
        <fullName evidence="2">Cyclin</fullName>
    </submittedName>
</protein>
<feature type="region of interest" description="Disordered" evidence="1">
    <location>
        <begin position="1364"/>
        <end position="1423"/>
    </location>
</feature>
<feature type="compositionally biased region" description="Low complexity" evidence="1">
    <location>
        <begin position="333"/>
        <end position="351"/>
    </location>
</feature>
<feature type="region of interest" description="Disordered" evidence="1">
    <location>
        <begin position="620"/>
        <end position="642"/>
    </location>
</feature>
<feature type="region of interest" description="Disordered" evidence="1">
    <location>
        <begin position="1282"/>
        <end position="1301"/>
    </location>
</feature>
<dbReference type="PANTHER" id="PTHR15615">
    <property type="match status" value="1"/>
</dbReference>
<feature type="compositionally biased region" description="Polar residues" evidence="1">
    <location>
        <begin position="849"/>
        <end position="861"/>
    </location>
</feature>
<feature type="region of interest" description="Disordered" evidence="1">
    <location>
        <begin position="273"/>
        <end position="387"/>
    </location>
</feature>
<feature type="region of interest" description="Disordered" evidence="1">
    <location>
        <begin position="1224"/>
        <end position="1264"/>
    </location>
</feature>
<accession>A0AAW3BSC7</accession>
<dbReference type="Pfam" id="PF08613">
    <property type="entry name" value="Cyclin"/>
    <property type="match status" value="1"/>
</dbReference>
<feature type="region of interest" description="Disordered" evidence="1">
    <location>
        <begin position="203"/>
        <end position="226"/>
    </location>
</feature>
<feature type="compositionally biased region" description="Basic residues" evidence="1">
    <location>
        <begin position="246"/>
        <end position="261"/>
    </location>
</feature>
<dbReference type="EMBL" id="JBAMZN010000025">
    <property type="protein sequence ID" value="KAL0524349.1"/>
    <property type="molecule type" value="Genomic_DNA"/>
</dbReference>
<proteinExistence type="predicted"/>
<dbReference type="PANTHER" id="PTHR15615:SF108">
    <property type="entry name" value="PROTEIN CNPPD1"/>
    <property type="match status" value="1"/>
</dbReference>
<feature type="compositionally biased region" description="Low complexity" evidence="1">
    <location>
        <begin position="66"/>
        <end position="81"/>
    </location>
</feature>